<accession>A0ABN1NJ48</accession>
<dbReference type="Proteomes" id="UP001501005">
    <property type="component" value="Unassembled WGS sequence"/>
</dbReference>
<dbReference type="RefSeq" id="WP_344048579.1">
    <property type="nucleotide sequence ID" value="NZ_BAAAHG010000009.1"/>
</dbReference>
<evidence type="ECO:0000256" key="1">
    <source>
        <dbReference type="SAM" id="MobiDB-lite"/>
    </source>
</evidence>
<organism evidence="2 3">
    <name type="scientific">Streptomyces thermoalcalitolerans</name>
    <dbReference type="NCBI Taxonomy" id="65605"/>
    <lineage>
        <taxon>Bacteria</taxon>
        <taxon>Bacillati</taxon>
        <taxon>Actinomycetota</taxon>
        <taxon>Actinomycetes</taxon>
        <taxon>Kitasatosporales</taxon>
        <taxon>Streptomycetaceae</taxon>
        <taxon>Streptomyces</taxon>
    </lineage>
</organism>
<dbReference type="Pfam" id="PF05402">
    <property type="entry name" value="PqqD"/>
    <property type="match status" value="1"/>
</dbReference>
<feature type="region of interest" description="Disordered" evidence="1">
    <location>
        <begin position="32"/>
        <end position="61"/>
    </location>
</feature>
<dbReference type="InterPro" id="IPR041881">
    <property type="entry name" value="PqqD_sf"/>
</dbReference>
<name>A0ABN1NJ48_9ACTN</name>
<feature type="compositionally biased region" description="Polar residues" evidence="1">
    <location>
        <begin position="40"/>
        <end position="56"/>
    </location>
</feature>
<sequence length="145" mass="14622">MVTASGTACPLGHTAAAAGLTDAERLVDITLQPRRPNCGTAASTPRSPARSDSTSAARKKPPCDCARTCTLTGADHGKVLLNGSAGTYRELNPVGGLVVAALLGGGPVEEIAGTLCAESGRDEDQPMADVTALLSAPRGARLLRS</sequence>
<reference evidence="2 3" key="1">
    <citation type="journal article" date="2019" name="Int. J. Syst. Evol. Microbiol.">
        <title>The Global Catalogue of Microorganisms (GCM) 10K type strain sequencing project: providing services to taxonomists for standard genome sequencing and annotation.</title>
        <authorList>
            <consortium name="The Broad Institute Genomics Platform"/>
            <consortium name="The Broad Institute Genome Sequencing Center for Infectious Disease"/>
            <person name="Wu L."/>
            <person name="Ma J."/>
        </authorList>
    </citation>
    <scope>NUCLEOTIDE SEQUENCE [LARGE SCALE GENOMIC DNA]</scope>
    <source>
        <strain evidence="2 3">JCM 10673</strain>
    </source>
</reference>
<dbReference type="EMBL" id="BAAAHG010000009">
    <property type="protein sequence ID" value="GAA0909077.1"/>
    <property type="molecule type" value="Genomic_DNA"/>
</dbReference>
<evidence type="ECO:0000313" key="3">
    <source>
        <dbReference type="Proteomes" id="UP001501005"/>
    </source>
</evidence>
<evidence type="ECO:0000313" key="2">
    <source>
        <dbReference type="EMBL" id="GAA0909077.1"/>
    </source>
</evidence>
<protein>
    <submittedName>
        <fullName evidence="2">Uncharacterized protein</fullName>
    </submittedName>
</protein>
<comment type="caution">
    <text evidence="2">The sequence shown here is derived from an EMBL/GenBank/DDBJ whole genome shotgun (WGS) entry which is preliminary data.</text>
</comment>
<keyword evidence="3" id="KW-1185">Reference proteome</keyword>
<gene>
    <name evidence="2" type="ORF">GCM10009549_16990</name>
</gene>
<dbReference type="Gene3D" id="1.10.10.1150">
    <property type="entry name" value="Coenzyme PQQ synthesis protein D (PqqD)"/>
    <property type="match status" value="1"/>
</dbReference>
<proteinExistence type="predicted"/>
<dbReference type="InterPro" id="IPR008792">
    <property type="entry name" value="PQQD"/>
</dbReference>